<proteinExistence type="predicted"/>
<dbReference type="RefSeq" id="WP_061273664.1">
    <property type="nucleotide sequence ID" value="NZ_CBCRXN010000011.1"/>
</dbReference>
<reference evidence="1 2" key="1">
    <citation type="submission" date="2017-07" db="EMBL/GenBank/DDBJ databases">
        <title>A draft genome sequence of Komagataeibacter xylinus LMG 1515.</title>
        <authorList>
            <person name="Skraban J."/>
            <person name="Cleenwerck I."/>
            <person name="Vandamme P."/>
            <person name="Trcek J."/>
        </authorList>
    </citation>
    <scope>NUCLEOTIDE SEQUENCE [LARGE SCALE GENOMIC DNA]</scope>
    <source>
        <strain evidence="1 2">LMG 1515</strain>
    </source>
</reference>
<evidence type="ECO:0000313" key="2">
    <source>
        <dbReference type="Proteomes" id="UP000248257"/>
    </source>
</evidence>
<dbReference type="STRING" id="1220579.GCA_001571345_01515"/>
<dbReference type="AlphaFoldDB" id="A0A318PLX1"/>
<evidence type="ECO:0000313" key="1">
    <source>
        <dbReference type="EMBL" id="PYD57029.1"/>
    </source>
</evidence>
<keyword evidence="2" id="KW-1185">Reference proteome</keyword>
<dbReference type="Proteomes" id="UP000248257">
    <property type="component" value="Unassembled WGS sequence"/>
</dbReference>
<organism evidence="1 2">
    <name type="scientific">Komagataeibacter xylinus</name>
    <name type="common">Gluconacetobacter xylinus</name>
    <dbReference type="NCBI Taxonomy" id="28448"/>
    <lineage>
        <taxon>Bacteria</taxon>
        <taxon>Pseudomonadati</taxon>
        <taxon>Pseudomonadota</taxon>
        <taxon>Alphaproteobacteria</taxon>
        <taxon>Acetobacterales</taxon>
        <taxon>Acetobacteraceae</taxon>
        <taxon>Komagataeibacter</taxon>
    </lineage>
</organism>
<dbReference type="EMBL" id="NKUC01000013">
    <property type="protein sequence ID" value="PYD57029.1"/>
    <property type="molecule type" value="Genomic_DNA"/>
</dbReference>
<sequence>MKRVIILGVSLCLCSGVAHAANGSAVITEAERHVAATLPDPHAATFRNATVHAMDGAAVVCGEMAEHNPPADGVYKKFGYVQGQDDPVIFSGRPVPAKIQFNEVNSWLNDSIKLEDLEEMGCVPKGTYHHYNEQLNQVMAQRSQFGVN</sequence>
<protein>
    <submittedName>
        <fullName evidence="1">Uncharacterized protein</fullName>
    </submittedName>
</protein>
<name>A0A318PLX1_KOMXY</name>
<accession>A0A318PLX1</accession>
<comment type="caution">
    <text evidence="1">The sequence shown here is derived from an EMBL/GenBank/DDBJ whole genome shotgun (WGS) entry which is preliminary data.</text>
</comment>
<dbReference type="OrthoDB" id="7280770at2"/>
<gene>
    <name evidence="1" type="ORF">CFR75_08075</name>
</gene>